<evidence type="ECO:0000313" key="3">
    <source>
        <dbReference type="Proteomes" id="UP001058860"/>
    </source>
</evidence>
<sequence length="148" mass="15441">METATLAMAPTRPRLIAGVLALGLFAASCGSEEPEERGDRPPTPIVVNAAILDEQLAVSPTKFGAGPIRLVVTNQTRGSKELRLETAGQDAGLRQRTGPINPSDTASLQADLPEGEYTVTVGDGQRATSATLAVGPERPNSNNDLLQP</sequence>
<protein>
    <submittedName>
        <fullName evidence="2">Uncharacterized protein</fullName>
    </submittedName>
</protein>
<organism evidence="2 3">
    <name type="scientific">Svornostia abyssi</name>
    <dbReference type="NCBI Taxonomy" id="2898438"/>
    <lineage>
        <taxon>Bacteria</taxon>
        <taxon>Bacillati</taxon>
        <taxon>Actinomycetota</taxon>
        <taxon>Thermoleophilia</taxon>
        <taxon>Solirubrobacterales</taxon>
        <taxon>Baekduiaceae</taxon>
        <taxon>Svornostia</taxon>
    </lineage>
</organism>
<keyword evidence="3" id="KW-1185">Reference proteome</keyword>
<accession>A0ABY5PBA9</accession>
<gene>
    <name evidence="2" type="ORF">LRS13_14285</name>
</gene>
<dbReference type="RefSeq" id="WP_353862433.1">
    <property type="nucleotide sequence ID" value="NZ_CP088295.1"/>
</dbReference>
<feature type="compositionally biased region" description="Polar residues" evidence="1">
    <location>
        <begin position="139"/>
        <end position="148"/>
    </location>
</feature>
<dbReference type="EMBL" id="CP088295">
    <property type="protein sequence ID" value="UUY01892.1"/>
    <property type="molecule type" value="Genomic_DNA"/>
</dbReference>
<evidence type="ECO:0000256" key="1">
    <source>
        <dbReference type="SAM" id="MobiDB-lite"/>
    </source>
</evidence>
<name>A0ABY5PBA9_9ACTN</name>
<feature type="region of interest" description="Disordered" evidence="1">
    <location>
        <begin position="86"/>
        <end position="148"/>
    </location>
</feature>
<dbReference type="Proteomes" id="UP001058860">
    <property type="component" value="Chromosome"/>
</dbReference>
<feature type="compositionally biased region" description="Polar residues" evidence="1">
    <location>
        <begin position="98"/>
        <end position="108"/>
    </location>
</feature>
<reference evidence="3" key="1">
    <citation type="submission" date="2021-11" db="EMBL/GenBank/DDBJ databases">
        <title>Cultivation dependent microbiological survey of springs from the worlds oldest radium mine currently devoted to the extraction of radon-saturated water.</title>
        <authorList>
            <person name="Kapinusova G."/>
            <person name="Smrhova T."/>
            <person name="Strejcek M."/>
            <person name="Suman J."/>
            <person name="Jani K."/>
            <person name="Pajer P."/>
            <person name="Uhlik O."/>
        </authorList>
    </citation>
    <scope>NUCLEOTIDE SEQUENCE [LARGE SCALE GENOMIC DNA]</scope>
    <source>
        <strain evidence="3">J379</strain>
    </source>
</reference>
<evidence type="ECO:0000313" key="2">
    <source>
        <dbReference type="EMBL" id="UUY01892.1"/>
    </source>
</evidence>
<proteinExistence type="predicted"/>